<name>A7LGX5_9HELI</name>
<dbReference type="REBASE" id="15999">
    <property type="entry name" value="M.HceORFAP"/>
</dbReference>
<evidence type="ECO:0000313" key="9">
    <source>
        <dbReference type="EMBL" id="ABS86795.1"/>
    </source>
</evidence>
<gene>
    <name evidence="9" type="ORF">w2</name>
</gene>
<accession>A7LGX5</accession>
<comment type="catalytic activity">
    <reaction evidence="5 8">
        <text>a 2'-deoxycytidine in DNA + S-adenosyl-L-methionine = a 5-methyl-2'-deoxycytidine in DNA + S-adenosyl-L-homocysteine + H(+)</text>
        <dbReference type="Rhea" id="RHEA:13681"/>
        <dbReference type="Rhea" id="RHEA-COMP:11369"/>
        <dbReference type="Rhea" id="RHEA-COMP:11370"/>
        <dbReference type="ChEBI" id="CHEBI:15378"/>
        <dbReference type="ChEBI" id="CHEBI:57856"/>
        <dbReference type="ChEBI" id="CHEBI:59789"/>
        <dbReference type="ChEBI" id="CHEBI:85452"/>
        <dbReference type="ChEBI" id="CHEBI:85454"/>
        <dbReference type="EC" id="2.1.1.37"/>
    </reaction>
</comment>
<evidence type="ECO:0000256" key="1">
    <source>
        <dbReference type="ARBA" id="ARBA00022603"/>
    </source>
</evidence>
<reference evidence="9" key="1">
    <citation type="submission" date="2007-07" db="EMBL/GenBank/DDBJ databases">
        <title>Plasticity zones in Helicobacters: population, sequence and functional analyses.</title>
        <authorList>
            <person name="Kersulyte D."/>
            <person name="Lee W."/>
            <person name="Subramaniam D."/>
            <person name="Kalia A."/>
            <person name="Dailidiene D."/>
            <person name="Anant S."/>
            <person name="Berg D.E."/>
        </authorList>
    </citation>
    <scope>NUCLEOTIDE SEQUENCE</scope>
    <source>
        <strain evidence="9">MIT-00-7128</strain>
    </source>
</reference>
<dbReference type="InterPro" id="IPR031303">
    <property type="entry name" value="C5_meth_CS"/>
</dbReference>
<keyword evidence="3 6" id="KW-0949">S-adenosyl-L-methionine</keyword>
<dbReference type="PROSITE" id="PS00094">
    <property type="entry name" value="C5_MTASE_1"/>
    <property type="match status" value="1"/>
</dbReference>
<organism evidence="9">
    <name type="scientific">Helicobacter cetorum</name>
    <dbReference type="NCBI Taxonomy" id="138563"/>
    <lineage>
        <taxon>Bacteria</taxon>
        <taxon>Pseudomonadati</taxon>
        <taxon>Campylobacterota</taxon>
        <taxon>Epsilonproteobacteria</taxon>
        <taxon>Campylobacterales</taxon>
        <taxon>Helicobacteraceae</taxon>
        <taxon>Helicobacter</taxon>
    </lineage>
</organism>
<dbReference type="NCBIfam" id="TIGR00675">
    <property type="entry name" value="dcm"/>
    <property type="match status" value="1"/>
</dbReference>
<dbReference type="GO" id="GO:0003677">
    <property type="term" value="F:DNA binding"/>
    <property type="evidence" value="ECO:0007669"/>
    <property type="project" value="TreeGrafter"/>
</dbReference>
<dbReference type="GO" id="GO:0032259">
    <property type="term" value="P:methylation"/>
    <property type="evidence" value="ECO:0007669"/>
    <property type="project" value="UniProtKB-KW"/>
</dbReference>
<evidence type="ECO:0000256" key="3">
    <source>
        <dbReference type="ARBA" id="ARBA00022691"/>
    </source>
</evidence>
<dbReference type="PANTHER" id="PTHR10629:SF52">
    <property type="entry name" value="DNA (CYTOSINE-5)-METHYLTRANSFERASE 1"/>
    <property type="match status" value="1"/>
</dbReference>
<protein>
    <recommendedName>
        <fullName evidence="8">Cytosine-specific methyltransferase</fullName>
        <ecNumber evidence="8">2.1.1.37</ecNumber>
    </recommendedName>
</protein>
<dbReference type="PROSITE" id="PS51679">
    <property type="entry name" value="SAM_MT_C5"/>
    <property type="match status" value="1"/>
</dbReference>
<keyword evidence="1 6" id="KW-0489">Methyltransferase</keyword>
<dbReference type="PANTHER" id="PTHR10629">
    <property type="entry name" value="CYTOSINE-SPECIFIC METHYLTRANSFERASE"/>
    <property type="match status" value="1"/>
</dbReference>
<dbReference type="InterPro" id="IPR050390">
    <property type="entry name" value="C5-Methyltransferase"/>
</dbReference>
<dbReference type="EMBL" id="EU015081">
    <property type="protein sequence ID" value="ABS86795.1"/>
    <property type="molecule type" value="Genomic_DNA"/>
</dbReference>
<dbReference type="Gene3D" id="3.90.120.10">
    <property type="entry name" value="DNA Methylase, subunit A, domain 2"/>
    <property type="match status" value="1"/>
</dbReference>
<dbReference type="InterPro" id="IPR029063">
    <property type="entry name" value="SAM-dependent_MTases_sf"/>
</dbReference>
<keyword evidence="4" id="KW-0680">Restriction system</keyword>
<evidence type="ECO:0000256" key="4">
    <source>
        <dbReference type="ARBA" id="ARBA00022747"/>
    </source>
</evidence>
<proteinExistence type="inferred from homology"/>
<dbReference type="Pfam" id="PF00145">
    <property type="entry name" value="DNA_methylase"/>
    <property type="match status" value="1"/>
</dbReference>
<sequence>MQPLKVLDLFAGVGGFSKGFENANFNIVLANEIDKEIAYSYKENHKNTIMIDSDINDFLKHYHNLETKDKEKCKDIDVIIGGSPCQGFSMAGARIRQNKQDCFIDDKRNYLFRKYFEVIQAFEPKFFVFENVVGLASMNKGAILQEIESLFSNGNNFKQGKYYLYKKVFEVNKIGVPQNRKRLIILGSKTPFNGEEMIKKVRQKNSKFNQSNTIKDAISDLAFKTNKLYIDKQQYLKKSASNYQKEMRFMSNVIYNHTLFNHKKIALERMQHIKQGQNYKDLKEKDMIKSVHSGAYGRLEYNKQAVTITTRFDTPSAGRFIHPLFDRTITIREAARLQSFRDDFIFYGSKTSICKQIGNAVPPYLGEFLGLMIKEIIHECR</sequence>
<keyword evidence="2 6" id="KW-0808">Transferase</keyword>
<dbReference type="GO" id="GO:0003886">
    <property type="term" value="F:DNA (cytosine-5-)-methyltransferase activity"/>
    <property type="evidence" value="ECO:0007669"/>
    <property type="project" value="UniProtKB-EC"/>
</dbReference>
<dbReference type="GO" id="GO:0044027">
    <property type="term" value="P:negative regulation of gene expression via chromosomal CpG island methylation"/>
    <property type="evidence" value="ECO:0007669"/>
    <property type="project" value="TreeGrafter"/>
</dbReference>
<feature type="active site" evidence="6">
    <location>
        <position position="85"/>
    </location>
</feature>
<evidence type="ECO:0000256" key="8">
    <source>
        <dbReference type="RuleBase" id="RU000417"/>
    </source>
</evidence>
<dbReference type="AlphaFoldDB" id="A7LGX5"/>
<dbReference type="Gene3D" id="3.40.50.150">
    <property type="entry name" value="Vaccinia Virus protein VP39"/>
    <property type="match status" value="1"/>
</dbReference>
<dbReference type="SUPFAM" id="SSF53335">
    <property type="entry name" value="S-adenosyl-L-methionine-dependent methyltransferases"/>
    <property type="match status" value="1"/>
</dbReference>
<dbReference type="EC" id="2.1.1.37" evidence="8"/>
<dbReference type="GO" id="GO:0009307">
    <property type="term" value="P:DNA restriction-modification system"/>
    <property type="evidence" value="ECO:0007669"/>
    <property type="project" value="UniProtKB-KW"/>
</dbReference>
<evidence type="ECO:0000256" key="2">
    <source>
        <dbReference type="ARBA" id="ARBA00022679"/>
    </source>
</evidence>
<dbReference type="InterPro" id="IPR018117">
    <property type="entry name" value="C5_DNA_meth_AS"/>
</dbReference>
<comment type="similarity">
    <text evidence="6 7">Belongs to the class I-like SAM-binding methyltransferase superfamily. C5-methyltransferase family.</text>
</comment>
<evidence type="ECO:0000256" key="7">
    <source>
        <dbReference type="RuleBase" id="RU000416"/>
    </source>
</evidence>
<evidence type="ECO:0000256" key="5">
    <source>
        <dbReference type="ARBA" id="ARBA00047422"/>
    </source>
</evidence>
<evidence type="ECO:0000256" key="6">
    <source>
        <dbReference type="PROSITE-ProRule" id="PRU01016"/>
    </source>
</evidence>
<dbReference type="PROSITE" id="PS00095">
    <property type="entry name" value="C5_MTASE_2"/>
    <property type="match status" value="1"/>
</dbReference>
<dbReference type="PRINTS" id="PR00105">
    <property type="entry name" value="C5METTRFRASE"/>
</dbReference>
<dbReference type="InterPro" id="IPR001525">
    <property type="entry name" value="C5_MeTfrase"/>
</dbReference>